<dbReference type="SUPFAM" id="SSF56935">
    <property type="entry name" value="Porins"/>
    <property type="match status" value="1"/>
</dbReference>
<evidence type="ECO:0000256" key="3">
    <source>
        <dbReference type="ARBA" id="ARBA00022452"/>
    </source>
</evidence>
<dbReference type="InterPro" id="IPR000531">
    <property type="entry name" value="Beta-barrel_TonB"/>
</dbReference>
<comment type="similarity">
    <text evidence="11 12">Belongs to the TonB-dependent receptor family.</text>
</comment>
<keyword evidence="2 11" id="KW-0813">Transport</keyword>
<organism evidence="16 17">
    <name type="scientific">Parahaliea aestuarii</name>
    <dbReference type="NCBI Taxonomy" id="1852021"/>
    <lineage>
        <taxon>Bacteria</taxon>
        <taxon>Pseudomonadati</taxon>
        <taxon>Pseudomonadota</taxon>
        <taxon>Gammaproteobacteria</taxon>
        <taxon>Cellvibrionales</taxon>
        <taxon>Halieaceae</taxon>
        <taxon>Parahaliea</taxon>
    </lineage>
</organism>
<evidence type="ECO:0000256" key="4">
    <source>
        <dbReference type="ARBA" id="ARBA00022496"/>
    </source>
</evidence>
<keyword evidence="10 11" id="KW-0998">Cell outer membrane</keyword>
<evidence type="ECO:0000256" key="2">
    <source>
        <dbReference type="ARBA" id="ARBA00022448"/>
    </source>
</evidence>
<gene>
    <name evidence="16" type="ORF">FVW59_10135</name>
</gene>
<dbReference type="GO" id="GO:0006826">
    <property type="term" value="P:iron ion transport"/>
    <property type="evidence" value="ECO:0007669"/>
    <property type="project" value="UniProtKB-KW"/>
</dbReference>
<comment type="subcellular location">
    <subcellularLocation>
        <location evidence="1 11">Cell outer membrane</location>
        <topology evidence="1 11">Multi-pass membrane protein</topology>
    </subcellularLocation>
</comment>
<accession>A0A5C8ZVB6</accession>
<dbReference type="Pfam" id="PF00593">
    <property type="entry name" value="TonB_dep_Rec_b-barrel"/>
    <property type="match status" value="1"/>
</dbReference>
<dbReference type="InterPro" id="IPR036942">
    <property type="entry name" value="Beta-barrel_TonB_sf"/>
</dbReference>
<keyword evidence="5 11" id="KW-0812">Transmembrane</keyword>
<reference evidence="16 17" key="1">
    <citation type="submission" date="2019-08" db="EMBL/GenBank/DDBJ databases">
        <title>Parahaliea maris sp. nov., isolated from the surface seawater.</title>
        <authorList>
            <person name="Liu Y."/>
        </authorList>
    </citation>
    <scope>NUCLEOTIDE SEQUENCE [LARGE SCALE GENOMIC DNA]</scope>
    <source>
        <strain evidence="16 17">S2-26</strain>
    </source>
</reference>
<keyword evidence="9 11" id="KW-0472">Membrane</keyword>
<evidence type="ECO:0000313" key="16">
    <source>
        <dbReference type="EMBL" id="TXS91522.1"/>
    </source>
</evidence>
<evidence type="ECO:0000259" key="15">
    <source>
        <dbReference type="Pfam" id="PF07715"/>
    </source>
</evidence>
<dbReference type="InterPro" id="IPR012910">
    <property type="entry name" value="Plug_dom"/>
</dbReference>
<keyword evidence="3 11" id="KW-1134">Transmembrane beta strand</keyword>
<keyword evidence="13" id="KW-0732">Signal</keyword>
<keyword evidence="17" id="KW-1185">Reference proteome</keyword>
<dbReference type="AlphaFoldDB" id="A0A5C8ZVB6"/>
<dbReference type="InterPro" id="IPR039426">
    <property type="entry name" value="TonB-dep_rcpt-like"/>
</dbReference>
<feature type="domain" description="TonB-dependent receptor plug" evidence="15">
    <location>
        <begin position="52"/>
        <end position="162"/>
    </location>
</feature>
<dbReference type="GO" id="GO:0009279">
    <property type="term" value="C:cell outer membrane"/>
    <property type="evidence" value="ECO:0007669"/>
    <property type="project" value="UniProtKB-SubCell"/>
</dbReference>
<keyword evidence="6" id="KW-0408">Iron</keyword>
<evidence type="ECO:0000256" key="12">
    <source>
        <dbReference type="RuleBase" id="RU003357"/>
    </source>
</evidence>
<evidence type="ECO:0000256" key="9">
    <source>
        <dbReference type="ARBA" id="ARBA00023136"/>
    </source>
</evidence>
<evidence type="ECO:0000256" key="6">
    <source>
        <dbReference type="ARBA" id="ARBA00023004"/>
    </source>
</evidence>
<sequence length="787" mass="86606">MNGIHTCPVRIIASSLALAAAALPATLAQAQSNRATALEEVVVTAQRREQDLQRTSVSVTALGGELLADADLPELSSLENLVPNLNFRIGSDGGNSTLQAFIRGVGQFDFAITTDPGVGMYIDNVYQSRTIGANLEFADIEQVQVLRGPQGTLYGKNTIGGAINVVTKKPGDELEFQLEGATGSYQHRELNGYLSVPLIDGTLAASAAFLMRESDGWQERRGQDAGNDDMAGGRFHLLWTPGESFESHLVLDAAHQRQNVYPRVLATFNGAEFFPFLYNTFVSPGDPCCTPNADIDKSNALNELERDDLDSRGASWTNTWSWDKFQLQSITGYRQLESEIYRDSDNDPQDFLSVGTLIDGDQISQEFIFSGLALNDNLDWVAGLYYLDEDAEHDSDITVASGLFEALSSQPLDVTLPDGTPVAFLAVPLDLTLHYERQQQTTSYAAYIHGIYSLSDSLRLTLAARYTDEEKELDTFSVRRASQTAFVTPGPTDASACSDVVASGNGSRYQCKESWSEVSPKVGIEWDINDDIMTYLSASRGFRSGAFNGRPTALAEISVADPETLTAYEWGLKSEWWDRRLIVNGALFYNDYEDQQFLVNRSSASLGGGLALIVDNAGDSSITGAELEISALPVEGLTLTGTLGWIDAEFDTFESINPATGQVEDLSDRPFQDTPEWTGSLMAQYEWIFNRGGSLKLLADVYYKDNVYYTNDRAARDFEVLHPDGFTTWNAGLIYTTPQEHWQVALHGRNLGDEREINGGFTVDAFGVTDVSYTAPRRYFLSLRYRL</sequence>
<dbReference type="PROSITE" id="PS52016">
    <property type="entry name" value="TONB_DEPENDENT_REC_3"/>
    <property type="match status" value="1"/>
</dbReference>
<evidence type="ECO:0000313" key="17">
    <source>
        <dbReference type="Proteomes" id="UP000321933"/>
    </source>
</evidence>
<evidence type="ECO:0000256" key="10">
    <source>
        <dbReference type="ARBA" id="ARBA00023237"/>
    </source>
</evidence>
<dbReference type="Pfam" id="PF07715">
    <property type="entry name" value="Plug"/>
    <property type="match status" value="1"/>
</dbReference>
<dbReference type="RefSeq" id="WP_148064153.1">
    <property type="nucleotide sequence ID" value="NZ_VRYZ01000004.1"/>
</dbReference>
<keyword evidence="4" id="KW-0410">Iron transport</keyword>
<proteinExistence type="inferred from homology"/>
<comment type="caution">
    <text evidence="16">The sequence shown here is derived from an EMBL/GenBank/DDBJ whole genome shotgun (WGS) entry which is preliminary data.</text>
</comment>
<dbReference type="PANTHER" id="PTHR32552:SF81">
    <property type="entry name" value="TONB-DEPENDENT OUTER MEMBRANE RECEPTOR"/>
    <property type="match status" value="1"/>
</dbReference>
<feature type="signal peptide" evidence="13">
    <location>
        <begin position="1"/>
        <end position="30"/>
    </location>
</feature>
<dbReference type="Proteomes" id="UP000321933">
    <property type="component" value="Unassembled WGS sequence"/>
</dbReference>
<feature type="domain" description="TonB-dependent receptor-like beta-barrel" evidence="14">
    <location>
        <begin position="266"/>
        <end position="751"/>
    </location>
</feature>
<dbReference type="EMBL" id="VRYZ01000004">
    <property type="protein sequence ID" value="TXS91522.1"/>
    <property type="molecule type" value="Genomic_DNA"/>
</dbReference>
<keyword evidence="7" id="KW-0406">Ion transport</keyword>
<dbReference type="OrthoDB" id="7051185at2"/>
<dbReference type="PANTHER" id="PTHR32552">
    <property type="entry name" value="FERRICHROME IRON RECEPTOR-RELATED"/>
    <property type="match status" value="1"/>
</dbReference>
<evidence type="ECO:0000259" key="14">
    <source>
        <dbReference type="Pfam" id="PF00593"/>
    </source>
</evidence>
<keyword evidence="8 12" id="KW-0798">TonB box</keyword>
<protein>
    <submittedName>
        <fullName evidence="16">TonB-dependent receptor</fullName>
    </submittedName>
</protein>
<evidence type="ECO:0000256" key="1">
    <source>
        <dbReference type="ARBA" id="ARBA00004571"/>
    </source>
</evidence>
<evidence type="ECO:0000256" key="11">
    <source>
        <dbReference type="PROSITE-ProRule" id="PRU01360"/>
    </source>
</evidence>
<dbReference type="Gene3D" id="2.40.170.20">
    <property type="entry name" value="TonB-dependent receptor, beta-barrel domain"/>
    <property type="match status" value="1"/>
</dbReference>
<evidence type="ECO:0000256" key="7">
    <source>
        <dbReference type="ARBA" id="ARBA00023065"/>
    </source>
</evidence>
<evidence type="ECO:0000256" key="8">
    <source>
        <dbReference type="ARBA" id="ARBA00023077"/>
    </source>
</evidence>
<evidence type="ECO:0000256" key="13">
    <source>
        <dbReference type="SAM" id="SignalP"/>
    </source>
</evidence>
<keyword evidence="16" id="KW-0675">Receptor</keyword>
<feature type="chain" id="PRO_5023069953" evidence="13">
    <location>
        <begin position="31"/>
        <end position="787"/>
    </location>
</feature>
<evidence type="ECO:0000256" key="5">
    <source>
        <dbReference type="ARBA" id="ARBA00022692"/>
    </source>
</evidence>
<name>A0A5C8ZVB6_9GAMM</name>